<dbReference type="EMBL" id="CP011031">
    <property type="protein sequence ID" value="ATC92433.1"/>
    <property type="molecule type" value="Genomic_DNA"/>
</dbReference>
<keyword evidence="2" id="KW-1185">Reference proteome</keyword>
<organism evidence="1 2">
    <name type="scientific">Pseudoalteromonas issachenkonii</name>
    <dbReference type="NCBI Taxonomy" id="152297"/>
    <lineage>
        <taxon>Bacteria</taxon>
        <taxon>Pseudomonadati</taxon>
        <taxon>Pseudomonadota</taxon>
        <taxon>Gammaproteobacteria</taxon>
        <taxon>Alteromonadales</taxon>
        <taxon>Pseudoalteromonadaceae</taxon>
        <taxon>Pseudoalteromonas</taxon>
    </lineage>
</organism>
<proteinExistence type="predicted"/>
<accession>A0ABM6N8F9</accession>
<sequence length="39" mass="4572">MFIEYFMNINQIFTIISLIPSLVEAPNWGSDYKICTFLV</sequence>
<protein>
    <submittedName>
        <fullName evidence="1">Uncharacterized protein</fullName>
    </submittedName>
</protein>
<reference evidence="1 2" key="1">
    <citation type="submission" date="2015-06" db="EMBL/GenBank/DDBJ databases">
        <authorList>
            <person name="Xie B.-B."/>
            <person name="Rong J.-C."/>
            <person name="Qin Q.-L."/>
            <person name="Zhang Y.-Z."/>
        </authorList>
    </citation>
    <scope>NUCLEOTIDE SEQUENCE [LARGE SCALE GENOMIC DNA]</scope>
    <source>
        <strain evidence="1 2">KMM 3549</strain>
    </source>
</reference>
<gene>
    <name evidence="1" type="ORF">PISS_b0269</name>
</gene>
<name>A0ABM6N8F9_9GAMM</name>
<evidence type="ECO:0000313" key="2">
    <source>
        <dbReference type="Proteomes" id="UP000217258"/>
    </source>
</evidence>
<evidence type="ECO:0000313" key="1">
    <source>
        <dbReference type="EMBL" id="ATC92433.1"/>
    </source>
</evidence>
<dbReference type="Proteomes" id="UP000217258">
    <property type="component" value="Chromosome II"/>
</dbReference>